<dbReference type="PANTHER" id="PTHR43350:SF19">
    <property type="entry name" value="D-GULOSIDE 3-DEHYDROGENASE"/>
    <property type="match status" value="1"/>
</dbReference>
<dbReference type="CDD" id="cd08255">
    <property type="entry name" value="2-desacetyl-2-hydroxyethyl_bacteriochlorophyllide_like"/>
    <property type="match status" value="1"/>
</dbReference>
<keyword evidence="4" id="KW-0862">Zinc</keyword>
<dbReference type="AlphaFoldDB" id="A0A0P6X0P3"/>
<dbReference type="Gene3D" id="3.40.50.720">
    <property type="entry name" value="NAD(P)-binding Rossmann-like Domain"/>
    <property type="match status" value="2"/>
</dbReference>
<feature type="domain" description="Enoyl reductase (ER)" evidence="6">
    <location>
        <begin position="52"/>
        <end position="359"/>
    </location>
</feature>
<dbReference type="GO" id="GO:0000166">
    <property type="term" value="F:nucleotide binding"/>
    <property type="evidence" value="ECO:0007669"/>
    <property type="project" value="InterPro"/>
</dbReference>
<evidence type="ECO:0000256" key="1">
    <source>
        <dbReference type="ARBA" id="ARBA00001947"/>
    </source>
</evidence>
<dbReference type="Gene3D" id="3.30.360.10">
    <property type="entry name" value="Dihydrodipicolinate Reductase, domain 2"/>
    <property type="match status" value="1"/>
</dbReference>
<dbReference type="Pfam" id="PF22725">
    <property type="entry name" value="GFO_IDH_MocA_C3"/>
    <property type="match status" value="1"/>
</dbReference>
<dbReference type="InterPro" id="IPR036291">
    <property type="entry name" value="NAD(P)-bd_dom_sf"/>
</dbReference>
<evidence type="ECO:0000256" key="4">
    <source>
        <dbReference type="ARBA" id="ARBA00022833"/>
    </source>
</evidence>
<dbReference type="RefSeq" id="WP_062421181.1">
    <property type="nucleotide sequence ID" value="NZ_BBYA01000008.1"/>
</dbReference>
<dbReference type="GO" id="GO:0046872">
    <property type="term" value="F:metal ion binding"/>
    <property type="evidence" value="ECO:0007669"/>
    <property type="project" value="UniProtKB-KW"/>
</dbReference>
<keyword evidence="3" id="KW-0479">Metal-binding</keyword>
<gene>
    <name evidence="7" type="ORF">ADM99_06570</name>
</gene>
<name>A0A0P6X0P3_9CHLR</name>
<comment type="caution">
    <text evidence="7">The sequence shown here is derived from an EMBL/GenBank/DDBJ whole genome shotgun (WGS) entry which is preliminary data.</text>
</comment>
<dbReference type="Pfam" id="PF08240">
    <property type="entry name" value="ADH_N"/>
    <property type="match status" value="1"/>
</dbReference>
<evidence type="ECO:0000313" key="7">
    <source>
        <dbReference type="EMBL" id="KPL72739.1"/>
    </source>
</evidence>
<comment type="cofactor">
    <cofactor evidence="1">
        <name>Zn(2+)</name>
        <dbReference type="ChEBI" id="CHEBI:29105"/>
    </cofactor>
</comment>
<dbReference type="InterPro" id="IPR020843">
    <property type="entry name" value="ER"/>
</dbReference>
<evidence type="ECO:0000256" key="3">
    <source>
        <dbReference type="ARBA" id="ARBA00022723"/>
    </source>
</evidence>
<dbReference type="EMBL" id="LGCK01000007">
    <property type="protein sequence ID" value="KPL72739.1"/>
    <property type="molecule type" value="Genomic_DNA"/>
</dbReference>
<evidence type="ECO:0000256" key="5">
    <source>
        <dbReference type="ARBA" id="ARBA00023002"/>
    </source>
</evidence>
<dbReference type="InterPro" id="IPR000683">
    <property type="entry name" value="Gfo/Idh/MocA-like_OxRdtase_N"/>
</dbReference>
<keyword evidence="5" id="KW-0560">Oxidoreductase</keyword>
<protein>
    <recommendedName>
        <fullName evidence="6">Enoyl reductase (ER) domain-containing protein</fullName>
    </recommendedName>
</protein>
<dbReference type="Proteomes" id="UP000050430">
    <property type="component" value="Unassembled WGS sequence"/>
</dbReference>
<dbReference type="GO" id="GO:0016491">
    <property type="term" value="F:oxidoreductase activity"/>
    <property type="evidence" value="ECO:0007669"/>
    <property type="project" value="UniProtKB-KW"/>
</dbReference>
<dbReference type="Pfam" id="PF01408">
    <property type="entry name" value="GFO_IDH_MocA"/>
    <property type="match status" value="1"/>
</dbReference>
<sequence>MKQVLQSMQDGKTTVVEVPDPSVRPGMALVRTAFSLVSAGTERMVVEFAEKNLLDKVRSRPDLARQVIDKALKEGPLTALDAAFNRLDQPMVLGYSSSGVIEAVGPGLTGFSVGDRVACAGGGFAVHAELAVVPQNLLAKVPDSVEMDQAAFATLGAIAMHGFRLASPQVGERIAIIGMGLLGLLAAQIARAAGCFVLGIDTNPQRVKLAGTIGFESVGRDEAESACLAFTHGKGADIVLICADTTSDDPIDLAARIARDRAVVVAVGAVGLKLTRKLYYEKELDLRISRSYGPGRYDPEYEEHGKDYPIGYVRWTEGRNIQSFVELLAAGKMDISPLITHRFPIDQAENAYELITGKINELFLGVLLTYPQPNRPVEYQRKVINPLASGKATQTVRVGVLGAGNFANAILLPAVKKAGGVDLTGIASAGGVTAQAAARKYDFRFASTDEKDILENPDINTVMILTRHNHHARQVLAALRAGKNVYCEKPLALTEEDLNAIFDALKEVSGVMLAVGFNRRFAPLSTRLKAFLGSCNEPFAAVYRVNAGYLPPTHWTHDPAQGGGRIVGEGCHFIDYMTYLAGAAPVRVEARALPDSGRYHRDNVQINLTYPDGSLAQVLYLANGDKGLPKEKLEVHCAGRSAILDDYRELQLWSGGSKKVYRSMLRQDKGHQAAWQAFVEAVKTGENPSIPYDQLYGSSLASIQAARQIAGQV</sequence>
<dbReference type="InterPro" id="IPR055170">
    <property type="entry name" value="GFO_IDH_MocA-like_dom"/>
</dbReference>
<reference evidence="7 8" key="1">
    <citation type="submission" date="2015-07" db="EMBL/GenBank/DDBJ databases">
        <title>Genome sequence of Leptolinea tardivitalis DSM 16556.</title>
        <authorList>
            <person name="Hemp J."/>
            <person name="Ward L.M."/>
            <person name="Pace L.A."/>
            <person name="Fischer W.W."/>
        </authorList>
    </citation>
    <scope>NUCLEOTIDE SEQUENCE [LARGE SCALE GENOMIC DNA]</scope>
    <source>
        <strain evidence="7 8">YMTK-2</strain>
    </source>
</reference>
<comment type="similarity">
    <text evidence="2">Belongs to the zinc-containing alcohol dehydrogenase family.</text>
</comment>
<accession>A0A0P6X0P3</accession>
<dbReference type="Pfam" id="PF00107">
    <property type="entry name" value="ADH_zinc_N"/>
    <property type="match status" value="1"/>
</dbReference>
<dbReference type="SUPFAM" id="SSF50129">
    <property type="entry name" value="GroES-like"/>
    <property type="match status" value="1"/>
</dbReference>
<dbReference type="PANTHER" id="PTHR43350">
    <property type="entry name" value="NAD-DEPENDENT ALCOHOL DEHYDROGENASE"/>
    <property type="match status" value="1"/>
</dbReference>
<dbReference type="SMART" id="SM00829">
    <property type="entry name" value="PKS_ER"/>
    <property type="match status" value="1"/>
</dbReference>
<evidence type="ECO:0000259" key="6">
    <source>
        <dbReference type="SMART" id="SM00829"/>
    </source>
</evidence>
<dbReference type="InterPro" id="IPR013154">
    <property type="entry name" value="ADH-like_N"/>
</dbReference>
<dbReference type="OrthoDB" id="9769198at2"/>
<evidence type="ECO:0000313" key="8">
    <source>
        <dbReference type="Proteomes" id="UP000050430"/>
    </source>
</evidence>
<organism evidence="7 8">
    <name type="scientific">Leptolinea tardivitalis</name>
    <dbReference type="NCBI Taxonomy" id="229920"/>
    <lineage>
        <taxon>Bacteria</taxon>
        <taxon>Bacillati</taxon>
        <taxon>Chloroflexota</taxon>
        <taxon>Anaerolineae</taxon>
        <taxon>Anaerolineales</taxon>
        <taxon>Anaerolineaceae</taxon>
        <taxon>Leptolinea</taxon>
    </lineage>
</organism>
<evidence type="ECO:0000256" key="2">
    <source>
        <dbReference type="ARBA" id="ARBA00008072"/>
    </source>
</evidence>
<dbReference type="SUPFAM" id="SSF55347">
    <property type="entry name" value="Glyceraldehyde-3-phosphate dehydrogenase-like, C-terminal domain"/>
    <property type="match status" value="1"/>
</dbReference>
<dbReference type="Gene3D" id="3.90.180.10">
    <property type="entry name" value="Medium-chain alcohol dehydrogenases, catalytic domain"/>
    <property type="match status" value="2"/>
</dbReference>
<dbReference type="STRING" id="229920.ADM99_06570"/>
<dbReference type="SUPFAM" id="SSF51735">
    <property type="entry name" value="NAD(P)-binding Rossmann-fold domains"/>
    <property type="match status" value="2"/>
</dbReference>
<dbReference type="InterPro" id="IPR013149">
    <property type="entry name" value="ADH-like_C"/>
</dbReference>
<dbReference type="InterPro" id="IPR011032">
    <property type="entry name" value="GroES-like_sf"/>
</dbReference>
<keyword evidence="8" id="KW-1185">Reference proteome</keyword>
<proteinExistence type="inferred from homology"/>